<dbReference type="PANTHER" id="PTHR48048">
    <property type="entry name" value="GLYCOSYLTRANSFERASE"/>
    <property type="match status" value="1"/>
</dbReference>
<keyword evidence="6" id="KW-1185">Reference proteome</keyword>
<keyword evidence="2 3" id="KW-0808">Transferase</keyword>
<evidence type="ECO:0000256" key="4">
    <source>
        <dbReference type="RuleBase" id="RU362057"/>
    </source>
</evidence>
<dbReference type="InterPro" id="IPR050481">
    <property type="entry name" value="UDP-glycosyltransf_plant"/>
</dbReference>
<evidence type="ECO:0000256" key="3">
    <source>
        <dbReference type="RuleBase" id="RU003718"/>
    </source>
</evidence>
<dbReference type="EC" id="2.4.1.-" evidence="4"/>
<evidence type="ECO:0000256" key="2">
    <source>
        <dbReference type="ARBA" id="ARBA00022679"/>
    </source>
</evidence>
<dbReference type="SUPFAM" id="SSF53756">
    <property type="entry name" value="UDP-Glycosyltransferase/glycogen phosphorylase"/>
    <property type="match status" value="1"/>
</dbReference>
<sequence length="490" mass="52169">MGMMARKKTVVLYPGFGVGHLTPMLELAKVFLRHAGDSLDVAVALAEPPIMSAGFHAAVARAQAANPSVSFHILPTPAAGEPKVEEEPLVTIIRFLRATNAPLRDFLRSHSPPAAALVLDMFCADALDVAAEHALPAYFLFPSGASGLAVFLALPAARAAIGGAGGFGSLGADAVLTFHGAPPLRVSELSQGLAEDGESCRAMLRVAARMPVGARGILINSFEALEPRAMEALRDGRCLPDSPTPPVYCVGPLVSPGGAADDDDRHECLRWMDAQPDRSVVFLCFGSLGAFPKHQLAEIAAGLESSGQRFLWVVRSPHPPGAAVATAGEESFDEAELLPAGFKERTKDRGLVVNSWAPQVDVLRHRAAGAFVTHCGWNSTLEGVAAGVPLLCWPLYAEQKMNKVRIVEDMRLGVGMEMDGEGFVKAEEVEKKVRWVMEGGDGEVRELRKRVAKAKELAAEAVEEGGPSDLAFVEFLKDLFEASHQGLVHV</sequence>
<dbReference type="CDD" id="cd03784">
    <property type="entry name" value="GT1_Gtf-like"/>
    <property type="match status" value="1"/>
</dbReference>
<accession>A0ABC8W9M4</accession>
<protein>
    <recommendedName>
        <fullName evidence="4">Glycosyltransferase</fullName>
        <ecNumber evidence="4">2.4.1.-</ecNumber>
    </recommendedName>
</protein>
<dbReference type="AlphaFoldDB" id="A0ABC8W9M4"/>
<dbReference type="FunFam" id="3.40.50.2000:FF:000020">
    <property type="entry name" value="Glycosyltransferase"/>
    <property type="match status" value="1"/>
</dbReference>
<evidence type="ECO:0000256" key="1">
    <source>
        <dbReference type="ARBA" id="ARBA00009995"/>
    </source>
</evidence>
<evidence type="ECO:0000313" key="5">
    <source>
        <dbReference type="EMBL" id="CAL4905507.1"/>
    </source>
</evidence>
<keyword evidence="3" id="KW-0328">Glycosyltransferase</keyword>
<evidence type="ECO:0000313" key="6">
    <source>
        <dbReference type="Proteomes" id="UP001497457"/>
    </source>
</evidence>
<organism evidence="5 6">
    <name type="scientific">Urochloa decumbens</name>
    <dbReference type="NCBI Taxonomy" id="240449"/>
    <lineage>
        <taxon>Eukaryota</taxon>
        <taxon>Viridiplantae</taxon>
        <taxon>Streptophyta</taxon>
        <taxon>Embryophyta</taxon>
        <taxon>Tracheophyta</taxon>
        <taxon>Spermatophyta</taxon>
        <taxon>Magnoliopsida</taxon>
        <taxon>Liliopsida</taxon>
        <taxon>Poales</taxon>
        <taxon>Poaceae</taxon>
        <taxon>PACMAD clade</taxon>
        <taxon>Panicoideae</taxon>
        <taxon>Panicodae</taxon>
        <taxon>Paniceae</taxon>
        <taxon>Melinidinae</taxon>
        <taxon>Urochloa</taxon>
    </lineage>
</organism>
<dbReference type="EMBL" id="OZ075122">
    <property type="protein sequence ID" value="CAL4905507.1"/>
    <property type="molecule type" value="Genomic_DNA"/>
</dbReference>
<dbReference type="PANTHER" id="PTHR48048:SF23">
    <property type="entry name" value="GLYCOSYLTRANSFERASE"/>
    <property type="match status" value="1"/>
</dbReference>
<reference evidence="6" key="1">
    <citation type="submission" date="2024-06" db="EMBL/GenBank/DDBJ databases">
        <authorList>
            <person name="Ryan C."/>
        </authorList>
    </citation>
    <scope>NUCLEOTIDE SEQUENCE [LARGE SCALE GENOMIC DNA]</scope>
</reference>
<dbReference type="Pfam" id="PF00201">
    <property type="entry name" value="UDPGT"/>
    <property type="match status" value="1"/>
</dbReference>
<dbReference type="GO" id="GO:0035251">
    <property type="term" value="F:UDP-glucosyltransferase activity"/>
    <property type="evidence" value="ECO:0007669"/>
    <property type="project" value="UniProtKB-ARBA"/>
</dbReference>
<proteinExistence type="inferred from homology"/>
<name>A0ABC8W9M4_9POAL</name>
<dbReference type="Gene3D" id="3.40.50.2000">
    <property type="entry name" value="Glycogen Phosphorylase B"/>
    <property type="match status" value="2"/>
</dbReference>
<reference evidence="5 6" key="2">
    <citation type="submission" date="2024-10" db="EMBL/GenBank/DDBJ databases">
        <authorList>
            <person name="Ryan C."/>
        </authorList>
    </citation>
    <scope>NUCLEOTIDE SEQUENCE [LARGE SCALE GENOMIC DNA]</scope>
</reference>
<dbReference type="Proteomes" id="UP001497457">
    <property type="component" value="Chromosome 12b"/>
</dbReference>
<gene>
    <name evidence="5" type="ORF">URODEC1_LOCUS11693</name>
</gene>
<dbReference type="InterPro" id="IPR002213">
    <property type="entry name" value="UDP_glucos_trans"/>
</dbReference>
<dbReference type="PROSITE" id="PS00375">
    <property type="entry name" value="UDPGT"/>
    <property type="match status" value="1"/>
</dbReference>
<comment type="similarity">
    <text evidence="1 3">Belongs to the UDP-glycosyltransferase family.</text>
</comment>
<dbReference type="InterPro" id="IPR035595">
    <property type="entry name" value="UDP_glycos_trans_CS"/>
</dbReference>